<feature type="domain" description="VTT" evidence="2">
    <location>
        <begin position="28"/>
        <end position="139"/>
    </location>
</feature>
<sequence>MIDLAAYAGLFSAAFIAATIFPMQSEAILVGLILTDRYPLAALLLTASVGNTLGAGVNWLLGRGVERFRDSRWFPVTQEKLDKAQAWYRKYGKWSLLLSWIPIGGDAVTVAAGVLKEPLPTFLLLVFIGKAFRYIVLAAITLGVTG</sequence>
<dbReference type="PANTHER" id="PTHR42709:SF4">
    <property type="entry name" value="INNER MEMBRANE PROTEIN YQAA"/>
    <property type="match status" value="1"/>
</dbReference>
<gene>
    <name evidence="3" type="ORF">E2F50_07565</name>
</gene>
<dbReference type="AlphaFoldDB" id="A0A4R5UKZ5"/>
<comment type="caution">
    <text evidence="3">The sequence shown here is derived from an EMBL/GenBank/DDBJ whole genome shotgun (WGS) entry which is preliminary data.</text>
</comment>
<keyword evidence="1" id="KW-0812">Transmembrane</keyword>
<feature type="transmembrane region" description="Helical" evidence="1">
    <location>
        <begin position="37"/>
        <end position="61"/>
    </location>
</feature>
<proteinExistence type="predicted"/>
<feature type="transmembrane region" description="Helical" evidence="1">
    <location>
        <begin position="94"/>
        <end position="115"/>
    </location>
</feature>
<evidence type="ECO:0000259" key="2">
    <source>
        <dbReference type="Pfam" id="PF09335"/>
    </source>
</evidence>
<organism evidence="3 4">
    <name type="scientific">Rhizobium deserti</name>
    <dbReference type="NCBI Taxonomy" id="2547961"/>
    <lineage>
        <taxon>Bacteria</taxon>
        <taxon>Pseudomonadati</taxon>
        <taxon>Pseudomonadota</taxon>
        <taxon>Alphaproteobacteria</taxon>
        <taxon>Hyphomicrobiales</taxon>
        <taxon>Rhizobiaceae</taxon>
        <taxon>Rhizobium/Agrobacterium group</taxon>
        <taxon>Rhizobium</taxon>
    </lineage>
</organism>
<dbReference type="InterPro" id="IPR032816">
    <property type="entry name" value="VTT_dom"/>
</dbReference>
<dbReference type="PANTHER" id="PTHR42709">
    <property type="entry name" value="ALKALINE PHOSPHATASE LIKE PROTEIN"/>
    <property type="match status" value="1"/>
</dbReference>
<dbReference type="OrthoDB" id="9814483at2"/>
<evidence type="ECO:0000313" key="4">
    <source>
        <dbReference type="Proteomes" id="UP000295238"/>
    </source>
</evidence>
<keyword evidence="4" id="KW-1185">Reference proteome</keyword>
<accession>A0A4R5UKZ5</accession>
<keyword evidence="1" id="KW-1133">Transmembrane helix</keyword>
<feature type="transmembrane region" description="Helical" evidence="1">
    <location>
        <begin position="121"/>
        <end position="144"/>
    </location>
</feature>
<dbReference type="Proteomes" id="UP000295238">
    <property type="component" value="Unassembled WGS sequence"/>
</dbReference>
<dbReference type="Pfam" id="PF09335">
    <property type="entry name" value="VTT_dom"/>
    <property type="match status" value="1"/>
</dbReference>
<evidence type="ECO:0000313" key="3">
    <source>
        <dbReference type="EMBL" id="TDK37601.1"/>
    </source>
</evidence>
<evidence type="ECO:0000256" key="1">
    <source>
        <dbReference type="SAM" id="Phobius"/>
    </source>
</evidence>
<name>A0A4R5UKZ5_9HYPH</name>
<dbReference type="InterPro" id="IPR051311">
    <property type="entry name" value="DedA_domain"/>
</dbReference>
<protein>
    <submittedName>
        <fullName evidence="3">DedA family protein</fullName>
    </submittedName>
</protein>
<dbReference type="RefSeq" id="WP_133316370.1">
    <property type="nucleotide sequence ID" value="NZ_SMTL01000002.1"/>
</dbReference>
<reference evidence="3 4" key="1">
    <citation type="submission" date="2019-03" db="EMBL/GenBank/DDBJ databases">
        <title>Rhizobium sp. nov., an bacterium isolated from biocrust in Mu Us Desert.</title>
        <authorList>
            <person name="Lixiong L."/>
        </authorList>
    </citation>
    <scope>NUCLEOTIDE SEQUENCE [LARGE SCALE GENOMIC DNA]</scope>
    <source>
        <strain evidence="3 4">SPY-1</strain>
    </source>
</reference>
<keyword evidence="1" id="KW-0472">Membrane</keyword>
<dbReference type="EMBL" id="SMTL01000002">
    <property type="protein sequence ID" value="TDK37601.1"/>
    <property type="molecule type" value="Genomic_DNA"/>
</dbReference>